<protein>
    <recommendedName>
        <fullName evidence="3">TAZ-type domain-containing protein</fullName>
    </recommendedName>
</protein>
<sequence length="114" mass="12561">MSIKPLPLSTDGMTTPTLAMAMERHRLQLANDLKKREMMKKVLSVRKGLVHVEQCTDSNCDKALCKSTKRLIAQYRSHGCINHAANSQDSHSNLVSGKAKCQVCSLWSLVAGAH</sequence>
<dbReference type="AlphaFoldDB" id="A0A1V9ZKB5"/>
<proteinExistence type="predicted"/>
<dbReference type="Proteomes" id="UP000243579">
    <property type="component" value="Unassembled WGS sequence"/>
</dbReference>
<dbReference type="EMBL" id="JNBR01000084">
    <property type="protein sequence ID" value="OQR98417.1"/>
    <property type="molecule type" value="Genomic_DNA"/>
</dbReference>
<dbReference type="OrthoDB" id="66282at2759"/>
<gene>
    <name evidence="1" type="ORF">ACHHYP_08575</name>
</gene>
<name>A0A1V9ZKB5_ACHHY</name>
<evidence type="ECO:0000313" key="2">
    <source>
        <dbReference type="Proteomes" id="UP000243579"/>
    </source>
</evidence>
<comment type="caution">
    <text evidence="1">The sequence shown here is derived from an EMBL/GenBank/DDBJ whole genome shotgun (WGS) entry which is preliminary data.</text>
</comment>
<evidence type="ECO:0000313" key="1">
    <source>
        <dbReference type="EMBL" id="OQR98417.1"/>
    </source>
</evidence>
<keyword evidence="2" id="KW-1185">Reference proteome</keyword>
<reference evidence="1 2" key="1">
    <citation type="journal article" date="2014" name="Genome Biol. Evol.">
        <title>The secreted proteins of Achlya hypogyna and Thraustotheca clavata identify the ancestral oomycete secretome and reveal gene acquisitions by horizontal gene transfer.</title>
        <authorList>
            <person name="Misner I."/>
            <person name="Blouin N."/>
            <person name="Leonard G."/>
            <person name="Richards T.A."/>
            <person name="Lane C.E."/>
        </authorList>
    </citation>
    <scope>NUCLEOTIDE SEQUENCE [LARGE SCALE GENOMIC DNA]</scope>
    <source>
        <strain evidence="1 2">ATCC 48635</strain>
    </source>
</reference>
<evidence type="ECO:0008006" key="3">
    <source>
        <dbReference type="Google" id="ProtNLM"/>
    </source>
</evidence>
<accession>A0A1V9ZKB5</accession>
<organism evidence="1 2">
    <name type="scientific">Achlya hypogyna</name>
    <name type="common">Oomycete</name>
    <name type="synonym">Protoachlya hypogyna</name>
    <dbReference type="NCBI Taxonomy" id="1202772"/>
    <lineage>
        <taxon>Eukaryota</taxon>
        <taxon>Sar</taxon>
        <taxon>Stramenopiles</taxon>
        <taxon>Oomycota</taxon>
        <taxon>Saprolegniomycetes</taxon>
        <taxon>Saprolegniales</taxon>
        <taxon>Achlyaceae</taxon>
        <taxon>Achlya</taxon>
    </lineage>
</organism>